<evidence type="ECO:0000313" key="4">
    <source>
        <dbReference type="Proteomes" id="UP000051276"/>
    </source>
</evidence>
<dbReference type="OrthoDB" id="5571448at2"/>
<dbReference type="PANTHER" id="PTHR38760">
    <property type="entry name" value="ADENYLATE CYCLASE"/>
    <property type="match status" value="1"/>
</dbReference>
<dbReference type="EMBL" id="LDXT01000064">
    <property type="protein sequence ID" value="KRT56157.1"/>
    <property type="molecule type" value="Genomic_DNA"/>
</dbReference>
<proteinExistence type="predicted"/>
<dbReference type="InterPro" id="IPR024685">
    <property type="entry name" value="Adenylate_cyclase_1_N"/>
</dbReference>
<dbReference type="InterPro" id="IPR000274">
    <property type="entry name" value="Adenylate_cyclase_1"/>
</dbReference>
<dbReference type="PATRIC" id="fig|54398.3.peg.454"/>
<dbReference type="STRING" id="54398.Ga0074115_1337"/>
<dbReference type="GO" id="GO:0004016">
    <property type="term" value="F:adenylate cyclase activity"/>
    <property type="evidence" value="ECO:0007669"/>
    <property type="project" value="InterPro"/>
</dbReference>
<dbReference type="EMBL" id="LMXI01000051">
    <property type="protein sequence ID" value="KRT59995.1"/>
    <property type="molecule type" value="Genomic_DNA"/>
</dbReference>
<evidence type="ECO:0000313" key="3">
    <source>
        <dbReference type="EMBL" id="KRT59995.1"/>
    </source>
</evidence>
<reference evidence="4 5" key="1">
    <citation type="submission" date="2015-11" db="EMBL/GenBank/DDBJ databases">
        <title>The genome of Candidatus Endoriftia persephone in Ridgeia piscesae and population structure of the North Eastern Pacific vestimentiferan symbionts.</title>
        <authorList>
            <person name="Perez M."/>
            <person name="Juniper K.S."/>
        </authorList>
    </citation>
    <scope>NUCLEOTIDE SEQUENCE [LARGE SCALE GENOMIC DNA]</scope>
    <source>
        <strain evidence="3">Ind10</strain>
        <strain evidence="2">Ind11</strain>
    </source>
</reference>
<protein>
    <submittedName>
        <fullName evidence="3">Adenylate cyclase</fullName>
    </submittedName>
</protein>
<dbReference type="Proteomes" id="UP000051634">
    <property type="component" value="Unassembled WGS sequence"/>
</dbReference>
<dbReference type="Pfam" id="PF12633">
    <property type="entry name" value="Adenyl_cycl_N"/>
    <property type="match status" value="1"/>
</dbReference>
<dbReference type="AlphaFoldDB" id="A0A0T5ZAZ5"/>
<evidence type="ECO:0000259" key="1">
    <source>
        <dbReference type="Pfam" id="PF12633"/>
    </source>
</evidence>
<evidence type="ECO:0000313" key="5">
    <source>
        <dbReference type="Proteomes" id="UP000051634"/>
    </source>
</evidence>
<evidence type="ECO:0000313" key="2">
    <source>
        <dbReference type="EMBL" id="KRT56157.1"/>
    </source>
</evidence>
<sequence length="941" mass="108501">MPESRAISFDEGISRKDLKIIRLRFQRLHRERLRRILGELRPTQQDLLQLLPLLFHINHPVLPGYINSKVPAGIPDFSPSRKALEAAHHLNRSFDYKKRAHRVFHILGLYLMGSIGTIGQSSGSDFDLWLCHAPNLSEKQRQNLQKKINAIEQEADALGIELHIFLVDPERFRRREATKLDAESSGSTQHSLLLEEFYRSAVMLAGLPPLWWLVPPDKEQDYQRYTENLLAKRFVEPSDLLDLGGLDQVPAGEFFGAALWQLYKGIDSPYKSILKIFLMEAYSKHYPDTPWLALQTKRAIYAGETDLNQLDAYILMYRQVEEYLTQLQDQERLELARRCLYFKVDQPLSRLSTHHHWRTRELLKLTREWGWSQTQLQMLDTRPEWKIDRVIRERNVMVSVLSRSYRLLTDFARTHAQTSTIDPMELNLLGRKLYTALDHRPGKIDSINPGISKNLTESELSLHHSPSKAGTLSWMLFRGKVEQADQQQPIKVTLNLVEMLLWCLLNQVWGSATLIHLFPSHGPIKRHELNAIFYDLQHLFPQHKSAHVTIDQLAGPAYPTLIALFVNLGQDPMQHLSAEGKQLTSDRYDPLSYGSARANLLINMEELVVTSWGERLVLHREGPEGLLDSLCQLLTMQQQPSQMPALARIEAFSHAASKGPQVAQRLAGLYRHILGYFNQQPGHGGRYAFRISEAFYLIQQKEQGFQWRNLDSFERFLQALEIPQHVFQPLQIDPRILHQTPYPALYRHNKPDLIQLFFHVQRESVQIYLLDEQGALFRQSMLMDSPRFMMLQQRRFLNSLQQLRLMLPGGAGNLLAETEFYELKQAPSGDWSIERRRVPLNGPDDYMELTLVTDSLASDAMPVALVCGDREFSRLEYGEMIYSATAGFLQGLRAGNKRYPIYLTSLRISSMRQDEAPATVTLLKLKRAIEQKLNHALKELG</sequence>
<organism evidence="3 4">
    <name type="scientific">endosymbiont of Ridgeia piscesae</name>
    <dbReference type="NCBI Taxonomy" id="54398"/>
    <lineage>
        <taxon>Bacteria</taxon>
        <taxon>Pseudomonadati</taxon>
        <taxon>Pseudomonadota</taxon>
        <taxon>Gammaproteobacteria</taxon>
        <taxon>sulfur-oxidizing symbionts</taxon>
    </lineage>
</organism>
<keyword evidence="5" id="KW-1185">Reference proteome</keyword>
<feature type="domain" description="Adenylate cyclase class-I N-terminal" evidence="1">
    <location>
        <begin position="18"/>
        <end position="212"/>
    </location>
</feature>
<dbReference type="Pfam" id="PF01295">
    <property type="entry name" value="Adenylate_cycl"/>
    <property type="match status" value="1"/>
</dbReference>
<dbReference type="Proteomes" id="UP000051276">
    <property type="component" value="Unassembled WGS sequence"/>
</dbReference>
<comment type="caution">
    <text evidence="3">The sequence shown here is derived from an EMBL/GenBank/DDBJ whole genome shotgun (WGS) entry which is preliminary data.</text>
</comment>
<dbReference type="RefSeq" id="WP_057956334.1">
    <property type="nucleotide sequence ID" value="NZ_KQ556921.1"/>
</dbReference>
<dbReference type="PIRSF" id="PIRSF001444">
    <property type="entry name" value="Adenylate_cycl"/>
    <property type="match status" value="1"/>
</dbReference>
<gene>
    <name evidence="2" type="ORF">Ga0074115_1337</name>
    <name evidence="3" type="ORF">Ga0076813_164310</name>
</gene>
<accession>A0A0T5ZAZ5</accession>
<dbReference type="PANTHER" id="PTHR38760:SF1">
    <property type="entry name" value="ADENYLATE CYCLASE"/>
    <property type="match status" value="1"/>
</dbReference>
<dbReference type="GO" id="GO:0006171">
    <property type="term" value="P:cAMP biosynthetic process"/>
    <property type="evidence" value="ECO:0007669"/>
    <property type="project" value="InterPro"/>
</dbReference>
<name>A0A0T5ZAZ5_9GAMM</name>